<dbReference type="EMBL" id="JACKWZ010000541">
    <property type="protein sequence ID" value="KAF9406845.1"/>
    <property type="molecule type" value="Genomic_DNA"/>
</dbReference>
<proteinExistence type="predicted"/>
<accession>A0A835G497</accession>
<dbReference type="InterPro" id="IPR007588">
    <property type="entry name" value="Znf_FLYWCH"/>
</dbReference>
<comment type="caution">
    <text evidence="5">The sequence shown here is derived from an EMBL/GenBank/DDBJ whole genome shotgun (WGS) entry which is preliminary data.</text>
</comment>
<keyword evidence="6" id="KW-1185">Reference proteome</keyword>
<keyword evidence="3" id="KW-0862">Zinc</keyword>
<evidence type="ECO:0000313" key="5">
    <source>
        <dbReference type="EMBL" id="KAF9406845.1"/>
    </source>
</evidence>
<evidence type="ECO:0000256" key="2">
    <source>
        <dbReference type="ARBA" id="ARBA00022771"/>
    </source>
</evidence>
<keyword evidence="1" id="KW-0479">Metal-binding</keyword>
<dbReference type="Gene3D" id="2.20.25.240">
    <property type="match status" value="1"/>
</dbReference>
<gene>
    <name evidence="5" type="ORF">HW555_012924</name>
</gene>
<reference evidence="5" key="1">
    <citation type="submission" date="2020-08" db="EMBL/GenBank/DDBJ databases">
        <title>Spodoptera exigua strain:BAW_Kor-Di-RS1 Genome sequencing and assembly.</title>
        <authorList>
            <person name="Kim J."/>
            <person name="Nam H.Y."/>
            <person name="Kwon M."/>
            <person name="Choi J.H."/>
            <person name="Cho S.R."/>
            <person name="Kim G.-H."/>
        </authorList>
    </citation>
    <scope>NUCLEOTIDE SEQUENCE</scope>
    <source>
        <strain evidence="5">BAW_Kor-Di-RS1</strain>
        <tissue evidence="5">Whole-body</tissue>
    </source>
</reference>
<evidence type="ECO:0000259" key="4">
    <source>
        <dbReference type="Pfam" id="PF04500"/>
    </source>
</evidence>
<name>A0A835G497_SPOEX</name>
<dbReference type="Pfam" id="PF04500">
    <property type="entry name" value="FLYWCH"/>
    <property type="match status" value="1"/>
</dbReference>
<dbReference type="Proteomes" id="UP000648187">
    <property type="component" value="Unassembled WGS sequence"/>
</dbReference>
<sequence>MSIEEVAGPSLTNRNTFSFITSQRNRPILLKDGYKYLHLRTNKDKSSMWRCSKKSTCQAMIKLNFNNTTILKATDHNHEGDLTNNEILMNLNDCEDQVKHNLAASVPSLYFDTIERMEERGLHLVANIPRFQSVKNKLYRKRNKSLGVQHAWLYIMAECLNTEDATTFNDYFIKTWLDDNSDYANTYNCYKEHHRTNNSVEAWNARIAKKLKKKPNILQFLVAIKRDMNEFWRRVVLDGPISRKKIETIRMNTMIADTVREFESREITIGHCIEKLKYLPGFNHEKQAH</sequence>
<organism evidence="5 6">
    <name type="scientific">Spodoptera exigua</name>
    <name type="common">Beet armyworm</name>
    <name type="synonym">Noctua fulgens</name>
    <dbReference type="NCBI Taxonomy" id="7107"/>
    <lineage>
        <taxon>Eukaryota</taxon>
        <taxon>Metazoa</taxon>
        <taxon>Ecdysozoa</taxon>
        <taxon>Arthropoda</taxon>
        <taxon>Hexapoda</taxon>
        <taxon>Insecta</taxon>
        <taxon>Pterygota</taxon>
        <taxon>Neoptera</taxon>
        <taxon>Endopterygota</taxon>
        <taxon>Lepidoptera</taxon>
        <taxon>Glossata</taxon>
        <taxon>Ditrysia</taxon>
        <taxon>Noctuoidea</taxon>
        <taxon>Noctuidae</taxon>
        <taxon>Amphipyrinae</taxon>
        <taxon>Spodoptera</taxon>
    </lineage>
</organism>
<dbReference type="AlphaFoldDB" id="A0A835G497"/>
<evidence type="ECO:0000256" key="3">
    <source>
        <dbReference type="ARBA" id="ARBA00022833"/>
    </source>
</evidence>
<protein>
    <recommendedName>
        <fullName evidence="4">FLYWCH-type domain-containing protein</fullName>
    </recommendedName>
</protein>
<keyword evidence="2" id="KW-0863">Zinc-finger</keyword>
<evidence type="ECO:0000256" key="1">
    <source>
        <dbReference type="ARBA" id="ARBA00022723"/>
    </source>
</evidence>
<feature type="domain" description="FLYWCH-type" evidence="4">
    <location>
        <begin position="19"/>
        <end position="78"/>
    </location>
</feature>
<evidence type="ECO:0000313" key="6">
    <source>
        <dbReference type="Proteomes" id="UP000648187"/>
    </source>
</evidence>
<dbReference type="GO" id="GO:0008270">
    <property type="term" value="F:zinc ion binding"/>
    <property type="evidence" value="ECO:0007669"/>
    <property type="project" value="UniProtKB-KW"/>
</dbReference>